<feature type="transmembrane region" description="Helical" evidence="7">
    <location>
        <begin position="12"/>
        <end position="35"/>
    </location>
</feature>
<evidence type="ECO:0000256" key="7">
    <source>
        <dbReference type="SAM" id="Phobius"/>
    </source>
</evidence>
<dbReference type="EMBL" id="UZAE01006752">
    <property type="protein sequence ID" value="VDO02205.1"/>
    <property type="molecule type" value="Genomic_DNA"/>
</dbReference>
<keyword evidence="4 7" id="KW-0812">Transmembrane</keyword>
<sequence length="81" mass="8685">MFCNEQPRSRIPVLLIGDVWPICLIITTGLTNGYFVSLGVIHGPSYVTSERKECAGIAMGIYMALGLSFGVAFSFALVASL</sequence>
<evidence type="ECO:0000256" key="6">
    <source>
        <dbReference type="ARBA" id="ARBA00023136"/>
    </source>
</evidence>
<protein>
    <submittedName>
        <fullName evidence="10">Monocarboxylate transporter 14</fullName>
    </submittedName>
</protein>
<evidence type="ECO:0000313" key="9">
    <source>
        <dbReference type="Proteomes" id="UP000278807"/>
    </source>
</evidence>
<dbReference type="GO" id="GO:0016020">
    <property type="term" value="C:membrane"/>
    <property type="evidence" value="ECO:0007669"/>
    <property type="project" value="UniProtKB-SubCell"/>
</dbReference>
<reference evidence="8 9" key="2">
    <citation type="submission" date="2018-11" db="EMBL/GenBank/DDBJ databases">
        <authorList>
            <consortium name="Pathogen Informatics"/>
        </authorList>
    </citation>
    <scope>NUCLEOTIDE SEQUENCE [LARGE SCALE GENOMIC DNA]</scope>
</reference>
<dbReference type="InterPro" id="IPR002259">
    <property type="entry name" value="Eqnu_transpt"/>
</dbReference>
<proteinExistence type="inferred from homology"/>
<evidence type="ECO:0000256" key="4">
    <source>
        <dbReference type="ARBA" id="ARBA00022692"/>
    </source>
</evidence>
<reference evidence="10" key="1">
    <citation type="submission" date="2017-02" db="UniProtKB">
        <authorList>
            <consortium name="WormBaseParasite"/>
        </authorList>
    </citation>
    <scope>IDENTIFICATION</scope>
</reference>
<dbReference type="WBParaSite" id="HNAJ_0000634901-mRNA-1">
    <property type="protein sequence ID" value="HNAJ_0000634901-mRNA-1"/>
    <property type="gene ID" value="HNAJ_0000634901"/>
</dbReference>
<organism evidence="10">
    <name type="scientific">Rodentolepis nana</name>
    <name type="common">Dwarf tapeworm</name>
    <name type="synonym">Hymenolepis nana</name>
    <dbReference type="NCBI Taxonomy" id="102285"/>
    <lineage>
        <taxon>Eukaryota</taxon>
        <taxon>Metazoa</taxon>
        <taxon>Spiralia</taxon>
        <taxon>Lophotrochozoa</taxon>
        <taxon>Platyhelminthes</taxon>
        <taxon>Cestoda</taxon>
        <taxon>Eucestoda</taxon>
        <taxon>Cyclophyllidea</taxon>
        <taxon>Hymenolepididae</taxon>
        <taxon>Rodentolepis</taxon>
    </lineage>
</organism>
<evidence type="ECO:0000313" key="10">
    <source>
        <dbReference type="WBParaSite" id="HNAJ_0000634901-mRNA-1"/>
    </source>
</evidence>
<keyword evidence="5 7" id="KW-1133">Transmembrane helix</keyword>
<keyword evidence="9" id="KW-1185">Reference proteome</keyword>
<gene>
    <name evidence="8" type="ORF">HNAJ_LOCUS6345</name>
</gene>
<dbReference type="AlphaFoldDB" id="A0A0R3TH08"/>
<evidence type="ECO:0000256" key="2">
    <source>
        <dbReference type="ARBA" id="ARBA00007965"/>
    </source>
</evidence>
<dbReference type="PRINTS" id="PR01130">
    <property type="entry name" value="DERENTRNSPRT"/>
</dbReference>
<dbReference type="OrthoDB" id="6282779at2759"/>
<evidence type="ECO:0000256" key="5">
    <source>
        <dbReference type="ARBA" id="ARBA00022989"/>
    </source>
</evidence>
<dbReference type="GO" id="GO:0005337">
    <property type="term" value="F:nucleoside transmembrane transporter activity"/>
    <property type="evidence" value="ECO:0007669"/>
    <property type="project" value="InterPro"/>
</dbReference>
<evidence type="ECO:0000256" key="1">
    <source>
        <dbReference type="ARBA" id="ARBA00004141"/>
    </source>
</evidence>
<keyword evidence="3" id="KW-0813">Transport</keyword>
<accession>A0A0R3TH08</accession>
<evidence type="ECO:0000313" key="8">
    <source>
        <dbReference type="EMBL" id="VDO02205.1"/>
    </source>
</evidence>
<evidence type="ECO:0000256" key="3">
    <source>
        <dbReference type="ARBA" id="ARBA00022448"/>
    </source>
</evidence>
<dbReference type="Proteomes" id="UP000278807">
    <property type="component" value="Unassembled WGS sequence"/>
</dbReference>
<name>A0A0R3TH08_RODNA</name>
<comment type="similarity">
    <text evidence="2">Belongs to the SLC29A/ENT transporter (TC 2.A.57) family.</text>
</comment>
<comment type="subcellular location">
    <subcellularLocation>
        <location evidence="1">Membrane</location>
        <topology evidence="1">Multi-pass membrane protein</topology>
    </subcellularLocation>
</comment>
<dbReference type="Pfam" id="PF01733">
    <property type="entry name" value="Nucleoside_tran"/>
    <property type="match status" value="1"/>
</dbReference>
<keyword evidence="6 7" id="KW-0472">Membrane</keyword>
<feature type="transmembrane region" description="Helical" evidence="7">
    <location>
        <begin position="55"/>
        <end position="79"/>
    </location>
</feature>